<feature type="domain" description="Solute-binding protein family 3/N-terminal" evidence="5">
    <location>
        <begin position="10"/>
        <end position="238"/>
    </location>
</feature>
<dbReference type="GO" id="GO:0006865">
    <property type="term" value="P:amino acid transport"/>
    <property type="evidence" value="ECO:0007669"/>
    <property type="project" value="TreeGrafter"/>
</dbReference>
<dbReference type="Proteomes" id="UP000579531">
    <property type="component" value="Unassembled WGS sequence"/>
</dbReference>
<keyword evidence="3" id="KW-0732">Signal</keyword>
<proteinExistence type="inferred from homology"/>
<dbReference type="InterPro" id="IPR001638">
    <property type="entry name" value="Solute-binding_3/MltF_N"/>
</dbReference>
<dbReference type="Gene3D" id="3.40.190.10">
    <property type="entry name" value="Periplasmic binding protein-like II"/>
    <property type="match status" value="2"/>
</dbReference>
<dbReference type="PANTHER" id="PTHR30085">
    <property type="entry name" value="AMINO ACID ABC TRANSPORTER PERMEASE"/>
    <property type="match status" value="1"/>
</dbReference>
<dbReference type="Pfam" id="PF00497">
    <property type="entry name" value="SBP_bac_3"/>
    <property type="match status" value="1"/>
</dbReference>
<evidence type="ECO:0000259" key="5">
    <source>
        <dbReference type="SMART" id="SM00062"/>
    </source>
</evidence>
<evidence type="ECO:0000256" key="1">
    <source>
        <dbReference type="ARBA" id="ARBA00010333"/>
    </source>
</evidence>
<dbReference type="GO" id="GO:0030288">
    <property type="term" value="C:outer membrane-bounded periplasmic space"/>
    <property type="evidence" value="ECO:0007669"/>
    <property type="project" value="TreeGrafter"/>
</dbReference>
<keyword evidence="7" id="KW-1185">Reference proteome</keyword>
<gene>
    <name evidence="6" type="ORF">HNR72_000233</name>
</gene>
<reference evidence="6 7" key="1">
    <citation type="submission" date="2020-08" db="EMBL/GenBank/DDBJ databases">
        <title>Sequencing the genomes of 1000 actinobacteria strains.</title>
        <authorList>
            <person name="Klenk H.-P."/>
        </authorList>
    </citation>
    <scope>NUCLEOTIDE SEQUENCE [LARGE SCALE GENOMIC DNA]</scope>
    <source>
        <strain evidence="6 7">DSM 40129</strain>
    </source>
</reference>
<dbReference type="GeneID" id="93836617"/>
<dbReference type="EMBL" id="JACHLX010000001">
    <property type="protein sequence ID" value="MBB5809205.1"/>
    <property type="molecule type" value="Genomic_DNA"/>
</dbReference>
<dbReference type="PANTHER" id="PTHR30085:SF6">
    <property type="entry name" value="ABC TRANSPORTER GLUTAMINE-BINDING PROTEIN GLNH"/>
    <property type="match status" value="1"/>
</dbReference>
<dbReference type="InterPro" id="IPR051455">
    <property type="entry name" value="Bact_solute-bind_prot3"/>
</dbReference>
<dbReference type="SUPFAM" id="SSF53850">
    <property type="entry name" value="Periplasmic binding protein-like II"/>
    <property type="match status" value="1"/>
</dbReference>
<evidence type="ECO:0000256" key="2">
    <source>
        <dbReference type="ARBA" id="ARBA00022448"/>
    </source>
</evidence>
<protein>
    <submittedName>
        <fullName evidence="6">Glutamate/aspartate transport system substrate-binding protein</fullName>
    </submittedName>
</protein>
<comment type="caution">
    <text evidence="6">The sequence shown here is derived from an EMBL/GenBank/DDBJ whole genome shotgun (WGS) entry which is preliminary data.</text>
</comment>
<dbReference type="AlphaFoldDB" id="A0AA89PX91"/>
<name>A0AA89PX91_STRCU</name>
<organism evidence="6 7">
    <name type="scientific">Streptomyces collinus</name>
    <dbReference type="NCBI Taxonomy" id="42684"/>
    <lineage>
        <taxon>Bacteria</taxon>
        <taxon>Bacillati</taxon>
        <taxon>Actinomycetota</taxon>
        <taxon>Actinomycetes</taxon>
        <taxon>Kitasatosporales</taxon>
        <taxon>Streptomycetaceae</taxon>
        <taxon>Streptomyces</taxon>
    </lineage>
</organism>
<evidence type="ECO:0000256" key="4">
    <source>
        <dbReference type="SAM" id="MobiDB-lite"/>
    </source>
</evidence>
<accession>A0AA89PX91</accession>
<dbReference type="SMART" id="SM00062">
    <property type="entry name" value="PBPb"/>
    <property type="match status" value="1"/>
</dbReference>
<evidence type="ECO:0000313" key="6">
    <source>
        <dbReference type="EMBL" id="MBB5809205.1"/>
    </source>
</evidence>
<sequence length="284" mass="30771">MFTDPHDGTTVRVGLQRSTPPFSYAPTAEFRPVGYSVDLARLALDRVFSGAGGVPPLDAVEVTSSTRQRLLAERRIDIECGSTTITRERSRRCAFSRPVFRTAHRIALKPGADLTAGRPRVVGIQGSTSQAALESHADLGFDHAFVGVRSIGEARDAFLADRQIDAMVADEVILRALLRGSGAPAGTELLDVRLGGENYGFMMRHEDAAFVRAVDDALADVFASEEYTRLVERWFVDELPGLGFGLGMDPADEAFVPRTRKTGKHPAETGETLAMGTGGFDEHH</sequence>
<evidence type="ECO:0000256" key="3">
    <source>
        <dbReference type="ARBA" id="ARBA00022729"/>
    </source>
</evidence>
<evidence type="ECO:0000313" key="7">
    <source>
        <dbReference type="Proteomes" id="UP000579531"/>
    </source>
</evidence>
<feature type="region of interest" description="Disordered" evidence="4">
    <location>
        <begin position="261"/>
        <end position="284"/>
    </location>
</feature>
<keyword evidence="2" id="KW-0813">Transport</keyword>
<comment type="similarity">
    <text evidence="1">Belongs to the bacterial solute-binding protein 3 family.</text>
</comment>
<dbReference type="RefSeq" id="WP_184842432.1">
    <property type="nucleotide sequence ID" value="NZ_BAABFE010000019.1"/>
</dbReference>
<dbReference type="GO" id="GO:0005576">
    <property type="term" value="C:extracellular region"/>
    <property type="evidence" value="ECO:0007669"/>
    <property type="project" value="TreeGrafter"/>
</dbReference>